<reference evidence="2" key="1">
    <citation type="submission" date="2020-08" db="EMBL/GenBank/DDBJ databases">
        <title>Multicomponent nature underlies the extraordinary mechanical properties of spider dragline silk.</title>
        <authorList>
            <person name="Kono N."/>
            <person name="Nakamura H."/>
            <person name="Mori M."/>
            <person name="Yoshida Y."/>
            <person name="Ohtoshi R."/>
            <person name="Malay A.D."/>
            <person name="Moran D.A.P."/>
            <person name="Tomita M."/>
            <person name="Numata K."/>
            <person name="Arakawa K."/>
        </authorList>
    </citation>
    <scope>NUCLEOTIDE SEQUENCE</scope>
</reference>
<sequence length="186" mass="21011">MVLHTVLQRISLLNHMTIGSVCGRAEGSTHYHNYHWSYTTIIPSAMIWSTIFLHLSPCVQLMLPQDILGAATGVGLALFIALSAIICKYYSRTRKERMILYSPPRRPSQDRRQKRLMHMREASAMAALPPQQQENERLLQFTTGGRYSEKIEPPFPPGETEVFLFWKNGDGAACDSPRSLAVCSCE</sequence>
<evidence type="ECO:0000256" key="1">
    <source>
        <dbReference type="SAM" id="Phobius"/>
    </source>
</evidence>
<organism evidence="2 3">
    <name type="scientific">Nephila pilipes</name>
    <name type="common">Giant wood spider</name>
    <name type="synonym">Nephila maculata</name>
    <dbReference type="NCBI Taxonomy" id="299642"/>
    <lineage>
        <taxon>Eukaryota</taxon>
        <taxon>Metazoa</taxon>
        <taxon>Ecdysozoa</taxon>
        <taxon>Arthropoda</taxon>
        <taxon>Chelicerata</taxon>
        <taxon>Arachnida</taxon>
        <taxon>Araneae</taxon>
        <taxon>Araneomorphae</taxon>
        <taxon>Entelegynae</taxon>
        <taxon>Araneoidea</taxon>
        <taxon>Nephilidae</taxon>
        <taxon>Nephila</taxon>
    </lineage>
</organism>
<feature type="transmembrane region" description="Helical" evidence="1">
    <location>
        <begin position="67"/>
        <end position="90"/>
    </location>
</feature>
<feature type="transmembrane region" description="Helical" evidence="1">
    <location>
        <begin position="36"/>
        <end position="55"/>
    </location>
</feature>
<dbReference type="EMBL" id="BMAW01044454">
    <property type="protein sequence ID" value="GFS44799.1"/>
    <property type="molecule type" value="Genomic_DNA"/>
</dbReference>
<keyword evidence="1" id="KW-1133">Transmembrane helix</keyword>
<proteinExistence type="predicted"/>
<gene>
    <name evidence="2" type="primary">AVEN_177440_1</name>
    <name evidence="2" type="ORF">NPIL_566421</name>
</gene>
<keyword evidence="1" id="KW-0812">Transmembrane</keyword>
<protein>
    <submittedName>
        <fullName evidence="2">Uncharacterized protein</fullName>
    </submittedName>
</protein>
<evidence type="ECO:0000313" key="2">
    <source>
        <dbReference type="EMBL" id="GFS44799.1"/>
    </source>
</evidence>
<dbReference type="Proteomes" id="UP000887013">
    <property type="component" value="Unassembled WGS sequence"/>
</dbReference>
<comment type="caution">
    <text evidence="2">The sequence shown here is derived from an EMBL/GenBank/DDBJ whole genome shotgun (WGS) entry which is preliminary data.</text>
</comment>
<name>A0A8X6MEA3_NEPPI</name>
<evidence type="ECO:0000313" key="3">
    <source>
        <dbReference type="Proteomes" id="UP000887013"/>
    </source>
</evidence>
<accession>A0A8X6MEA3</accession>
<keyword evidence="1" id="KW-0472">Membrane</keyword>
<dbReference type="AlphaFoldDB" id="A0A8X6MEA3"/>
<keyword evidence="3" id="KW-1185">Reference proteome</keyword>
<dbReference type="OrthoDB" id="6437194at2759"/>